<sequence length="242" mass="27064">MAVPWYEDILDVHVHESPGSLFDSPDGSALIRMSTLSVMQWLLSLSTNYIASDACNCMGVWGSGIANDFRARASGSDITHSYPAAHEHYIDYCRAYLLDPQSHQISGPAQQDASNLRTVRFPLGTALVIPPQELDIILHGSRHWIVCLFASYGYGRARDPRDSIECSVYAALQDLSRQLNELEINANFNTDWPQLLCSNRFCSGYFRVPWGRIRPLIESSGLHINVCTNDAPAPPRDPRLAW</sequence>
<name>A0A9W9RQG8_PENBR</name>
<dbReference type="SUPFAM" id="SSF52949">
    <property type="entry name" value="Macro domain-like"/>
    <property type="match status" value="1"/>
</dbReference>
<keyword evidence="2" id="KW-1185">Reference proteome</keyword>
<organism evidence="1 2">
    <name type="scientific">Penicillium brevicompactum</name>
    <dbReference type="NCBI Taxonomy" id="5074"/>
    <lineage>
        <taxon>Eukaryota</taxon>
        <taxon>Fungi</taxon>
        <taxon>Dikarya</taxon>
        <taxon>Ascomycota</taxon>
        <taxon>Pezizomycotina</taxon>
        <taxon>Eurotiomycetes</taxon>
        <taxon>Eurotiomycetidae</taxon>
        <taxon>Eurotiales</taxon>
        <taxon>Aspergillaceae</taxon>
        <taxon>Penicillium</taxon>
    </lineage>
</organism>
<comment type="caution">
    <text evidence="1">The sequence shown here is derived from an EMBL/GenBank/DDBJ whole genome shotgun (WGS) entry which is preliminary data.</text>
</comment>
<reference evidence="1" key="1">
    <citation type="submission" date="2022-12" db="EMBL/GenBank/DDBJ databases">
        <authorList>
            <person name="Petersen C."/>
        </authorList>
    </citation>
    <scope>NUCLEOTIDE SEQUENCE</scope>
    <source>
        <strain evidence="1">IBT 35675</strain>
    </source>
</reference>
<evidence type="ECO:0000313" key="1">
    <source>
        <dbReference type="EMBL" id="KAJ5361933.1"/>
    </source>
</evidence>
<protein>
    <submittedName>
        <fullName evidence="1">Appr-1-p processing</fullName>
    </submittedName>
</protein>
<proteinExistence type="predicted"/>
<reference evidence="1" key="2">
    <citation type="journal article" date="2023" name="IMA Fungus">
        <title>Comparative genomic study of the Penicillium genus elucidates a diverse pangenome and 15 lateral gene transfer events.</title>
        <authorList>
            <person name="Petersen C."/>
            <person name="Sorensen T."/>
            <person name="Nielsen M.R."/>
            <person name="Sondergaard T.E."/>
            <person name="Sorensen J.L."/>
            <person name="Fitzpatrick D.A."/>
            <person name="Frisvad J.C."/>
            <person name="Nielsen K.L."/>
        </authorList>
    </citation>
    <scope>NUCLEOTIDE SEQUENCE</scope>
    <source>
        <strain evidence="1">IBT 35675</strain>
    </source>
</reference>
<accession>A0A9W9RQG8</accession>
<dbReference type="InterPro" id="IPR043472">
    <property type="entry name" value="Macro_dom-like"/>
</dbReference>
<dbReference type="Gene3D" id="3.40.220.10">
    <property type="entry name" value="Leucine Aminopeptidase, subunit E, domain 1"/>
    <property type="match status" value="1"/>
</dbReference>
<gene>
    <name evidence="1" type="ORF">N7541_002777</name>
</gene>
<evidence type="ECO:0000313" key="2">
    <source>
        <dbReference type="Proteomes" id="UP001148299"/>
    </source>
</evidence>
<dbReference type="Proteomes" id="UP001148299">
    <property type="component" value="Unassembled WGS sequence"/>
</dbReference>
<dbReference type="EMBL" id="JAPZBR010000002">
    <property type="protein sequence ID" value="KAJ5361933.1"/>
    <property type="molecule type" value="Genomic_DNA"/>
</dbReference>
<dbReference type="AlphaFoldDB" id="A0A9W9RQG8"/>